<protein>
    <submittedName>
        <fullName evidence="2">Uncharacterized protein</fullName>
    </submittedName>
</protein>
<dbReference type="EMBL" id="MU404352">
    <property type="protein sequence ID" value="KAI1615649.1"/>
    <property type="molecule type" value="Genomic_DNA"/>
</dbReference>
<name>A0AAN6E256_9EURO</name>
<dbReference type="Proteomes" id="UP001203852">
    <property type="component" value="Unassembled WGS sequence"/>
</dbReference>
<evidence type="ECO:0000256" key="1">
    <source>
        <dbReference type="SAM" id="Phobius"/>
    </source>
</evidence>
<gene>
    <name evidence="2" type="ORF">EDD36DRAFT_193949</name>
</gene>
<keyword evidence="1" id="KW-1133">Transmembrane helix</keyword>
<keyword evidence="1" id="KW-0812">Transmembrane</keyword>
<sequence>MTHSRLSLLITVWIAHFHGNYPSLYIQRHLYQVKSVAVRILPLSILCVLIAHFGLVQPFFAGMRQLASEGWISFQL</sequence>
<organism evidence="2 3">
    <name type="scientific">Exophiala viscosa</name>
    <dbReference type="NCBI Taxonomy" id="2486360"/>
    <lineage>
        <taxon>Eukaryota</taxon>
        <taxon>Fungi</taxon>
        <taxon>Dikarya</taxon>
        <taxon>Ascomycota</taxon>
        <taxon>Pezizomycotina</taxon>
        <taxon>Eurotiomycetes</taxon>
        <taxon>Chaetothyriomycetidae</taxon>
        <taxon>Chaetothyriales</taxon>
        <taxon>Herpotrichiellaceae</taxon>
        <taxon>Exophiala</taxon>
    </lineage>
</organism>
<dbReference type="AlphaFoldDB" id="A0AAN6E256"/>
<proteinExistence type="predicted"/>
<feature type="transmembrane region" description="Helical" evidence="1">
    <location>
        <begin position="36"/>
        <end position="56"/>
    </location>
</feature>
<accession>A0AAN6E256</accession>
<keyword evidence="3" id="KW-1185">Reference proteome</keyword>
<evidence type="ECO:0000313" key="3">
    <source>
        <dbReference type="Proteomes" id="UP001203852"/>
    </source>
</evidence>
<evidence type="ECO:0000313" key="2">
    <source>
        <dbReference type="EMBL" id="KAI1615649.1"/>
    </source>
</evidence>
<comment type="caution">
    <text evidence="2">The sequence shown here is derived from an EMBL/GenBank/DDBJ whole genome shotgun (WGS) entry which is preliminary data.</text>
</comment>
<keyword evidence="1" id="KW-0472">Membrane</keyword>
<reference evidence="2" key="1">
    <citation type="journal article" date="2022" name="bioRxiv">
        <title>Deciphering the potential niche of two novel black yeast fungi from a biological soil crust based on their genomes, phenotypes, and melanin regulation.</title>
        <authorList>
            <consortium name="DOE Joint Genome Institute"/>
            <person name="Carr E.C."/>
            <person name="Barton Q."/>
            <person name="Grambo S."/>
            <person name="Sullivan M."/>
            <person name="Renfro C.M."/>
            <person name="Kuo A."/>
            <person name="Pangilinan J."/>
            <person name="Lipzen A."/>
            <person name="Keymanesh K."/>
            <person name="Savage E."/>
            <person name="Barry K."/>
            <person name="Grigoriev I.V."/>
            <person name="Riekhof W.R."/>
            <person name="Harris S.S."/>
        </authorList>
    </citation>
    <scope>NUCLEOTIDE SEQUENCE</scope>
    <source>
        <strain evidence="2">JF 03-4F</strain>
    </source>
</reference>